<dbReference type="Proteomes" id="UP000320582">
    <property type="component" value="Unassembled WGS sequence"/>
</dbReference>
<protein>
    <submittedName>
        <fullName evidence="2">Uncharacterized protein</fullName>
    </submittedName>
</protein>
<proteinExistence type="predicted"/>
<organism evidence="2 3">
    <name type="scientific">Roseinatronobacter monicus</name>
    <dbReference type="NCBI Taxonomy" id="393481"/>
    <lineage>
        <taxon>Bacteria</taxon>
        <taxon>Pseudomonadati</taxon>
        <taxon>Pseudomonadota</taxon>
        <taxon>Alphaproteobacteria</taxon>
        <taxon>Rhodobacterales</taxon>
        <taxon>Paracoccaceae</taxon>
        <taxon>Roseinatronobacter</taxon>
    </lineage>
</organism>
<evidence type="ECO:0000313" key="2">
    <source>
        <dbReference type="EMBL" id="TQM92117.1"/>
    </source>
</evidence>
<accession>A0A543KAN4</accession>
<sequence length="191" mass="20918">MFRWSALSILKPAQWLKAIIVLTAQWGQGKHCAARCKAALWGGLIGVAWRLPGVGWRDNQGVCLALRDIGGMRALEGAQRLGKGGLWGAGKIKSCASVKQLGWHWPAESKRKLCAIYERYIACSLASWPDFQPDSAPRCTQTADFPGKPAANCMFRNQLGCRAKKRPSRCSAKVQQGGKTHGKSRQCLDPN</sequence>
<evidence type="ECO:0000256" key="1">
    <source>
        <dbReference type="SAM" id="MobiDB-lite"/>
    </source>
</evidence>
<gene>
    <name evidence="2" type="ORF">BD293_0705</name>
</gene>
<keyword evidence="3" id="KW-1185">Reference proteome</keyword>
<dbReference type="AlphaFoldDB" id="A0A543KAN4"/>
<feature type="region of interest" description="Disordered" evidence="1">
    <location>
        <begin position="172"/>
        <end position="191"/>
    </location>
</feature>
<evidence type="ECO:0000313" key="3">
    <source>
        <dbReference type="Proteomes" id="UP000320582"/>
    </source>
</evidence>
<name>A0A543KAN4_9RHOB</name>
<reference evidence="2 3" key="1">
    <citation type="submission" date="2019-06" db="EMBL/GenBank/DDBJ databases">
        <title>Genomic Encyclopedia of Archaeal and Bacterial Type Strains, Phase II (KMG-II): from individual species to whole genera.</title>
        <authorList>
            <person name="Goeker M."/>
        </authorList>
    </citation>
    <scope>NUCLEOTIDE SEQUENCE [LARGE SCALE GENOMIC DNA]</scope>
    <source>
        <strain evidence="2 3">DSM 18423</strain>
    </source>
</reference>
<dbReference type="EMBL" id="VFPT01000001">
    <property type="protein sequence ID" value="TQM92117.1"/>
    <property type="molecule type" value="Genomic_DNA"/>
</dbReference>
<comment type="caution">
    <text evidence="2">The sequence shown here is derived from an EMBL/GenBank/DDBJ whole genome shotgun (WGS) entry which is preliminary data.</text>
</comment>